<dbReference type="InterPro" id="IPR008972">
    <property type="entry name" value="Cupredoxin"/>
</dbReference>
<dbReference type="CDD" id="cd13900">
    <property type="entry name" value="CuRO_3_Tth-MCO_like"/>
    <property type="match status" value="1"/>
</dbReference>
<dbReference type="PANTHER" id="PTHR11709">
    <property type="entry name" value="MULTI-COPPER OXIDASE"/>
    <property type="match status" value="1"/>
</dbReference>
<keyword evidence="3" id="KW-0732">Signal</keyword>
<dbReference type="PANTHER" id="PTHR11709:SF518">
    <property type="entry name" value="MULTICOPPER OXIDASE"/>
    <property type="match status" value="1"/>
</dbReference>
<keyword evidence="2" id="KW-0560">Oxidoreductase</keyword>
<dbReference type="InterPro" id="IPR011706">
    <property type="entry name" value="Cu-oxidase_C"/>
</dbReference>
<sequence length="677" mass="73793">MERIHSFSAAGTRLRLARTPLAAAAVACLFSAAPFALWAQDASKSAAAAKLAPRALEQPVLARMLRSQDLKPLLSQTPAGTKPLDTHEAKLDLRIAFTESKIWNPNSQRYDKVKLRSYQSPGTNPDVPFVAPTIVTSPGETVRVGLDNQLPPQPDCHPANINIPHCFNSTNLHSHGLWVSPTGNSDNVLLTLRPGVKFEYEYNLPADHPAGTFWYHPHLHGSTALQVSSGMAGALLVRGDRLPGSDRTGDVDTLLRDETGAAMPERLLMFQQVAYACRGTDGKIKTDSNGFWTCGENDIGQIDNYDDQFGFGVWQKSGRHTSINGTVLPTFNGLVAGRVERWRLLHAGVRDTVNLQLREVDAASASIAGLSGAALDNWVTQHCTGAPLKQFEVASDGLTHAKAIVKSENVLQPGYRSDALVVFPKAAKYCVLDAAAPASASITNAPEDRQLLGIAEVGGAAKVDDVEAFVTEKLVASAKQQMPENVRERVVAGLRDHLRLDDFVPHRTIDKGEINAKGQDVVFNIEDVVEDGKKRTVYMVDGKPYDPSAARDLILGNVEEWRLSSLVGGHPFHIHVNPFQIVSILDDKGKEVSVTGDVDGNGKLVDPQYANLQGTWKDTLFVKKGYHLLVRTRYERYIGEYVLHCHILDHEDQGMMQNVRVLVPDGKGGGISATSHH</sequence>
<evidence type="ECO:0000259" key="5">
    <source>
        <dbReference type="Pfam" id="PF07732"/>
    </source>
</evidence>
<evidence type="ECO:0000259" key="4">
    <source>
        <dbReference type="Pfam" id="PF07731"/>
    </source>
</evidence>
<feature type="domain" description="Plastocyanin-like" evidence="5">
    <location>
        <begin position="168"/>
        <end position="239"/>
    </location>
</feature>
<dbReference type="SUPFAM" id="SSF49503">
    <property type="entry name" value="Cupredoxins"/>
    <property type="match status" value="2"/>
</dbReference>
<accession>A0ABY3XFL1</accession>
<dbReference type="InterPro" id="IPR011707">
    <property type="entry name" value="Cu-oxidase-like_N"/>
</dbReference>
<dbReference type="PROSITE" id="PS00079">
    <property type="entry name" value="MULTICOPPER_OXIDASE1"/>
    <property type="match status" value="1"/>
</dbReference>
<feature type="domain" description="Plastocyanin-like" evidence="4">
    <location>
        <begin position="536"/>
        <end position="661"/>
    </location>
</feature>
<dbReference type="Gene3D" id="2.60.40.420">
    <property type="entry name" value="Cupredoxins - blue copper proteins"/>
    <property type="match status" value="3"/>
</dbReference>
<keyword evidence="1" id="KW-0479">Metal-binding</keyword>
<dbReference type="Pfam" id="PF07732">
    <property type="entry name" value="Cu-oxidase_3"/>
    <property type="match status" value="1"/>
</dbReference>
<dbReference type="InterPro" id="IPR002355">
    <property type="entry name" value="Cu_oxidase_Cu_BS"/>
</dbReference>
<dbReference type="InterPro" id="IPR045087">
    <property type="entry name" value="Cu-oxidase_fam"/>
</dbReference>
<dbReference type="EMBL" id="CP093547">
    <property type="protein sequence ID" value="UNP30426.1"/>
    <property type="molecule type" value="Genomic_DNA"/>
</dbReference>
<reference evidence="6 7" key="1">
    <citation type="submission" date="2022-03" db="EMBL/GenBank/DDBJ databases">
        <title>Complete genome sequence of Lysobacter capsici VKM B-2533 and Lysobacter gummosus 10.1.1, promising sources of lytic agents.</title>
        <authorList>
            <person name="Tarlachkov S.V."/>
            <person name="Kudryakova I.V."/>
            <person name="Afoshin A.S."/>
            <person name="Leontyevskaya E.A."/>
            <person name="Leontyevskaya N.V."/>
        </authorList>
    </citation>
    <scope>NUCLEOTIDE SEQUENCE [LARGE SCALE GENOMIC DNA]</scope>
    <source>
        <strain evidence="6 7">10.1.1</strain>
    </source>
</reference>
<dbReference type="Pfam" id="PF07731">
    <property type="entry name" value="Cu-oxidase_2"/>
    <property type="match status" value="1"/>
</dbReference>
<evidence type="ECO:0000256" key="1">
    <source>
        <dbReference type="ARBA" id="ARBA00022723"/>
    </source>
</evidence>
<feature type="chain" id="PRO_5045660853" evidence="3">
    <location>
        <begin position="40"/>
        <end position="677"/>
    </location>
</feature>
<evidence type="ECO:0000256" key="2">
    <source>
        <dbReference type="ARBA" id="ARBA00023002"/>
    </source>
</evidence>
<gene>
    <name evidence="6" type="ORF">MOV92_03885</name>
</gene>
<dbReference type="CDD" id="cd13853">
    <property type="entry name" value="CuRO_1_Tth-MCO_like"/>
    <property type="match status" value="1"/>
</dbReference>
<evidence type="ECO:0000256" key="3">
    <source>
        <dbReference type="SAM" id="SignalP"/>
    </source>
</evidence>
<feature type="signal peptide" evidence="3">
    <location>
        <begin position="1"/>
        <end position="39"/>
    </location>
</feature>
<dbReference type="RefSeq" id="WP_057941660.1">
    <property type="nucleotide sequence ID" value="NZ_CP011131.1"/>
</dbReference>
<proteinExistence type="predicted"/>
<name>A0ABY3XFL1_9GAMM</name>
<evidence type="ECO:0000313" key="6">
    <source>
        <dbReference type="EMBL" id="UNP30426.1"/>
    </source>
</evidence>
<protein>
    <submittedName>
        <fullName evidence="6">Multicopper oxidase domain-containing protein</fullName>
    </submittedName>
</protein>
<evidence type="ECO:0000313" key="7">
    <source>
        <dbReference type="Proteomes" id="UP000829194"/>
    </source>
</evidence>
<dbReference type="Proteomes" id="UP000829194">
    <property type="component" value="Chromosome"/>
</dbReference>
<keyword evidence="7" id="KW-1185">Reference proteome</keyword>
<dbReference type="PROSITE" id="PS00080">
    <property type="entry name" value="MULTICOPPER_OXIDASE2"/>
    <property type="match status" value="1"/>
</dbReference>
<organism evidence="6 7">
    <name type="scientific">Lysobacter gummosus</name>
    <dbReference type="NCBI Taxonomy" id="262324"/>
    <lineage>
        <taxon>Bacteria</taxon>
        <taxon>Pseudomonadati</taxon>
        <taxon>Pseudomonadota</taxon>
        <taxon>Gammaproteobacteria</taxon>
        <taxon>Lysobacterales</taxon>
        <taxon>Lysobacteraceae</taxon>
        <taxon>Lysobacter</taxon>
    </lineage>
</organism>
<dbReference type="InterPro" id="IPR033138">
    <property type="entry name" value="Cu_oxidase_CS"/>
</dbReference>